<sequence>MRKILLGINLFVFMFSYSQGIKFTYDYKLKLGDSITSQNVELYNENGKSYFYSDAKYKTDSILNDREKKMELTGNKMNFKNLPNDELVYFLEKQNSTGQVDFFSNEFEKNLKYSEENKFDWILDDDGGKKILNYTVKKATIKKYGKTFIAWYCPDIPINDGPYKFYGLPGLIFEIYDIKFNHHFTLIGIEKGNIDINLLFRKQKFIEVDKKKYSDFRNQYKKDPFQKIKSLIASTGISEVIGSSGNNINMTKIIAEREKKVIEKYKKDNQIEQ</sequence>
<name>A0A8J8GA61_9FLAO</name>
<dbReference type="Proteomes" id="UP000610746">
    <property type="component" value="Unassembled WGS sequence"/>
</dbReference>
<gene>
    <name evidence="1" type="ORF">HNQ03_002999</name>
</gene>
<dbReference type="NCBIfam" id="TIGR01200">
    <property type="entry name" value="GLPGLI"/>
    <property type="match status" value="1"/>
</dbReference>
<reference evidence="1" key="1">
    <citation type="submission" date="2020-05" db="EMBL/GenBank/DDBJ databases">
        <title>Genomic Encyclopedia of Type Strains, Phase IV (KMG-V): Genome sequencing to study the core and pangenomes of soil and plant-associated prokaryotes.</title>
        <authorList>
            <person name="Whitman W."/>
        </authorList>
    </citation>
    <scope>NUCLEOTIDE SEQUENCE</scope>
    <source>
        <strain evidence="1">16F</strain>
    </source>
</reference>
<proteinExistence type="predicted"/>
<dbReference type="EMBL" id="JABSNO010000031">
    <property type="protein sequence ID" value="NRS93908.1"/>
    <property type="molecule type" value="Genomic_DNA"/>
</dbReference>
<dbReference type="RefSeq" id="WP_173780445.1">
    <property type="nucleotide sequence ID" value="NZ_JABSNO010000031.1"/>
</dbReference>
<dbReference type="InterPro" id="IPR005901">
    <property type="entry name" value="GLPGLI"/>
</dbReference>
<protein>
    <submittedName>
        <fullName evidence="1">GLPGLI family protein</fullName>
    </submittedName>
</protein>
<dbReference type="Pfam" id="PF09697">
    <property type="entry name" value="Porph_ging"/>
    <property type="match status" value="1"/>
</dbReference>
<dbReference type="AlphaFoldDB" id="A0A8J8GA61"/>
<evidence type="ECO:0000313" key="1">
    <source>
        <dbReference type="EMBL" id="NRS93908.1"/>
    </source>
</evidence>
<organism evidence="1 2">
    <name type="scientific">Frigoriflavimonas asaccharolytica</name>
    <dbReference type="NCBI Taxonomy" id="2735899"/>
    <lineage>
        <taxon>Bacteria</taxon>
        <taxon>Pseudomonadati</taxon>
        <taxon>Bacteroidota</taxon>
        <taxon>Flavobacteriia</taxon>
        <taxon>Flavobacteriales</taxon>
        <taxon>Weeksellaceae</taxon>
        <taxon>Frigoriflavimonas</taxon>
    </lineage>
</organism>
<comment type="caution">
    <text evidence="1">The sequence shown here is derived from an EMBL/GenBank/DDBJ whole genome shotgun (WGS) entry which is preliminary data.</text>
</comment>
<keyword evidence="2" id="KW-1185">Reference proteome</keyword>
<accession>A0A8J8GA61</accession>
<evidence type="ECO:0000313" key="2">
    <source>
        <dbReference type="Proteomes" id="UP000610746"/>
    </source>
</evidence>